<evidence type="ECO:0000256" key="1">
    <source>
        <dbReference type="ARBA" id="ARBA00022741"/>
    </source>
</evidence>
<evidence type="ECO:0000256" key="2">
    <source>
        <dbReference type="ARBA" id="ARBA00022840"/>
    </source>
</evidence>
<dbReference type="SUPFAM" id="SSF56112">
    <property type="entry name" value="Protein kinase-like (PK-like)"/>
    <property type="match status" value="1"/>
</dbReference>
<keyword evidence="4" id="KW-0418">Kinase</keyword>
<name>A0A0M0J542_9EUKA</name>
<dbReference type="EMBL" id="JWZX01003350">
    <property type="protein sequence ID" value="KOO21595.1"/>
    <property type="molecule type" value="Genomic_DNA"/>
</dbReference>
<feature type="domain" description="Protein kinase" evidence="3">
    <location>
        <begin position="45"/>
        <end position="239"/>
    </location>
</feature>
<comment type="caution">
    <text evidence="4">The sequence shown here is derived from an EMBL/GenBank/DDBJ whole genome shotgun (WGS) entry which is preliminary data.</text>
</comment>
<organism evidence="4 5">
    <name type="scientific">Chrysochromulina tobinii</name>
    <dbReference type="NCBI Taxonomy" id="1460289"/>
    <lineage>
        <taxon>Eukaryota</taxon>
        <taxon>Haptista</taxon>
        <taxon>Haptophyta</taxon>
        <taxon>Prymnesiophyceae</taxon>
        <taxon>Prymnesiales</taxon>
        <taxon>Chrysochromulinaceae</taxon>
        <taxon>Chrysochromulina</taxon>
    </lineage>
</organism>
<dbReference type="InterPro" id="IPR011009">
    <property type="entry name" value="Kinase-like_dom_sf"/>
</dbReference>
<keyword evidence="4" id="KW-0808">Transferase</keyword>
<evidence type="ECO:0000313" key="5">
    <source>
        <dbReference type="Proteomes" id="UP000037460"/>
    </source>
</evidence>
<dbReference type="PANTHER" id="PTHR27001">
    <property type="entry name" value="OS01G0253100 PROTEIN"/>
    <property type="match status" value="1"/>
</dbReference>
<dbReference type="GO" id="GO:0005524">
    <property type="term" value="F:ATP binding"/>
    <property type="evidence" value="ECO:0007669"/>
    <property type="project" value="UniProtKB-KW"/>
</dbReference>
<dbReference type="PROSITE" id="PS50011">
    <property type="entry name" value="PROTEIN_KINASE_DOM"/>
    <property type="match status" value="1"/>
</dbReference>
<accession>A0A0M0J542</accession>
<gene>
    <name evidence="4" type="ORF">Ctob_000531</name>
</gene>
<dbReference type="InterPro" id="IPR000719">
    <property type="entry name" value="Prot_kinase_dom"/>
</dbReference>
<dbReference type="GO" id="GO:0005886">
    <property type="term" value="C:plasma membrane"/>
    <property type="evidence" value="ECO:0007669"/>
    <property type="project" value="TreeGrafter"/>
</dbReference>
<sequence length="239" mass="25796">MGKGPHSLRSGASIGGPQAVLKAPSAPPAAVALTFAELWAATDGFEEQRLIGSGGYGRVFTADTLPSLPPEALPLWLRHKPFAVKHAKSGVHDLAALQREVRVLQQCNHPYLLPLLGYSLGDEALCLVFPLMRGGSLADRLWPKVSDPEHLRLGLPASLSPLMWQQRLQILSQATDALLYLHTPVPGGKHAVVHRDFKPENILPDDELNAYLADTGFAKMDAGPEASKMKSASNAFYLT</sequence>
<dbReference type="OrthoDB" id="4062651at2759"/>
<evidence type="ECO:0000313" key="4">
    <source>
        <dbReference type="EMBL" id="KOO21595.1"/>
    </source>
</evidence>
<protein>
    <submittedName>
        <fullName evidence="4">Protein kinase</fullName>
    </submittedName>
</protein>
<keyword evidence="2" id="KW-0067">ATP-binding</keyword>
<dbReference type="AlphaFoldDB" id="A0A0M0J542"/>
<keyword evidence="5" id="KW-1185">Reference proteome</keyword>
<dbReference type="GO" id="GO:0004672">
    <property type="term" value="F:protein kinase activity"/>
    <property type="evidence" value="ECO:0007669"/>
    <property type="project" value="InterPro"/>
</dbReference>
<dbReference type="Gene3D" id="1.10.510.10">
    <property type="entry name" value="Transferase(Phosphotransferase) domain 1"/>
    <property type="match status" value="1"/>
</dbReference>
<dbReference type="Pfam" id="PF00069">
    <property type="entry name" value="Pkinase"/>
    <property type="match status" value="1"/>
</dbReference>
<keyword evidence="1" id="KW-0547">Nucleotide-binding</keyword>
<evidence type="ECO:0000259" key="3">
    <source>
        <dbReference type="PROSITE" id="PS50011"/>
    </source>
</evidence>
<dbReference type="Proteomes" id="UP000037460">
    <property type="component" value="Unassembled WGS sequence"/>
</dbReference>
<dbReference type="PANTHER" id="PTHR27001:SF931">
    <property type="entry name" value="OS11G0664100 PROTEIN"/>
    <property type="match status" value="1"/>
</dbReference>
<reference evidence="5" key="1">
    <citation type="journal article" date="2015" name="PLoS Genet.">
        <title>Genome Sequence and Transcriptome Analyses of Chrysochromulina tobin: Metabolic Tools for Enhanced Algal Fitness in the Prominent Order Prymnesiales (Haptophyceae).</title>
        <authorList>
            <person name="Hovde B.T."/>
            <person name="Deodato C.R."/>
            <person name="Hunsperger H.M."/>
            <person name="Ryken S.A."/>
            <person name="Yost W."/>
            <person name="Jha R.K."/>
            <person name="Patterson J."/>
            <person name="Monnat R.J. Jr."/>
            <person name="Barlow S.B."/>
            <person name="Starkenburg S.R."/>
            <person name="Cattolico R.A."/>
        </authorList>
    </citation>
    <scope>NUCLEOTIDE SEQUENCE</scope>
    <source>
        <strain evidence="5">CCMP291</strain>
    </source>
</reference>
<proteinExistence type="predicted"/>